<dbReference type="PROSITE" id="PS51915">
    <property type="entry name" value="ZAD"/>
    <property type="match status" value="1"/>
</dbReference>
<dbReference type="InterPro" id="IPR013087">
    <property type="entry name" value="Znf_C2H2_type"/>
</dbReference>
<dbReference type="InterPro" id="IPR012934">
    <property type="entry name" value="Znf_AD"/>
</dbReference>
<dbReference type="FunFam" id="3.30.160.60:FF:000065">
    <property type="entry name" value="B-cell CLL/lymphoma 6, member B"/>
    <property type="match status" value="1"/>
</dbReference>
<dbReference type="GO" id="GO:0000981">
    <property type="term" value="F:DNA-binding transcription factor activity, RNA polymerase II-specific"/>
    <property type="evidence" value="ECO:0007669"/>
    <property type="project" value="TreeGrafter"/>
</dbReference>
<evidence type="ECO:0000256" key="11">
    <source>
        <dbReference type="PROSITE-ProRule" id="PRU01263"/>
    </source>
</evidence>
<dbReference type="Pfam" id="PF07776">
    <property type="entry name" value="zf-AD"/>
    <property type="match status" value="1"/>
</dbReference>
<evidence type="ECO:0000256" key="7">
    <source>
        <dbReference type="ARBA" id="ARBA00023125"/>
    </source>
</evidence>
<evidence type="ECO:0000256" key="2">
    <source>
        <dbReference type="ARBA" id="ARBA00022723"/>
    </source>
</evidence>
<feature type="compositionally biased region" description="Basic and acidic residues" evidence="12">
    <location>
        <begin position="265"/>
        <end position="276"/>
    </location>
</feature>
<feature type="region of interest" description="Disordered" evidence="12">
    <location>
        <begin position="196"/>
        <end position="227"/>
    </location>
</feature>
<feature type="domain" description="C2H2-type" evidence="13">
    <location>
        <begin position="329"/>
        <end position="356"/>
    </location>
</feature>
<feature type="region of interest" description="Disordered" evidence="12">
    <location>
        <begin position="134"/>
        <end position="169"/>
    </location>
</feature>
<protein>
    <submittedName>
        <fullName evidence="15">Uncharacterized protein</fullName>
    </submittedName>
</protein>
<dbReference type="FunFam" id="3.30.160.60:FF:000624">
    <property type="entry name" value="zinc finger protein 697"/>
    <property type="match status" value="1"/>
</dbReference>
<keyword evidence="7" id="KW-0238">DNA-binding</keyword>
<gene>
    <name evidence="15" type="ORF">PYX00_007083</name>
</gene>
<reference evidence="15" key="1">
    <citation type="journal article" date="2024" name="Gigascience">
        <title>Chromosome-level genome of the poultry shaft louse Menopon gallinae provides insight into the host-switching and adaptive evolution of parasitic lice.</title>
        <authorList>
            <person name="Xu Y."/>
            <person name="Ma L."/>
            <person name="Liu S."/>
            <person name="Liang Y."/>
            <person name="Liu Q."/>
            <person name="He Z."/>
            <person name="Tian L."/>
            <person name="Duan Y."/>
            <person name="Cai W."/>
            <person name="Li H."/>
            <person name="Song F."/>
        </authorList>
    </citation>
    <scope>NUCLEOTIDE SEQUENCE</scope>
    <source>
        <strain evidence="15">Cailab_2023a</strain>
    </source>
</reference>
<feature type="domain" description="C2H2-type" evidence="13">
    <location>
        <begin position="413"/>
        <end position="440"/>
    </location>
</feature>
<keyword evidence="4 10" id="KW-0863">Zinc-finger</keyword>
<feature type="binding site" evidence="11">
    <location>
        <position position="105"/>
    </location>
    <ligand>
        <name>Zn(2+)</name>
        <dbReference type="ChEBI" id="CHEBI:29105"/>
    </ligand>
</feature>
<dbReference type="GO" id="GO:0008270">
    <property type="term" value="F:zinc ion binding"/>
    <property type="evidence" value="ECO:0007669"/>
    <property type="project" value="UniProtKB-UniRule"/>
</dbReference>
<proteinExistence type="predicted"/>
<comment type="subcellular location">
    <subcellularLocation>
        <location evidence="1">Nucleus</location>
    </subcellularLocation>
</comment>
<dbReference type="EMBL" id="JARGDH010000004">
    <property type="protein sequence ID" value="KAL0269296.1"/>
    <property type="molecule type" value="Genomic_DNA"/>
</dbReference>
<dbReference type="FunFam" id="3.30.160.60:FF:000965">
    <property type="entry name" value="Neurotrophin receptor-interacting factor homolog"/>
    <property type="match status" value="1"/>
</dbReference>
<dbReference type="SUPFAM" id="SSF57667">
    <property type="entry name" value="beta-beta-alpha zinc fingers"/>
    <property type="match status" value="3"/>
</dbReference>
<name>A0AAW2HHJ0_9NEOP</name>
<keyword evidence="2 11" id="KW-0479">Metal-binding</keyword>
<feature type="binding site" evidence="11">
    <location>
        <position position="62"/>
    </location>
    <ligand>
        <name>Zn(2+)</name>
        <dbReference type="ChEBI" id="CHEBI:29105"/>
    </ligand>
</feature>
<dbReference type="GO" id="GO:0005634">
    <property type="term" value="C:nucleus"/>
    <property type="evidence" value="ECO:0007669"/>
    <property type="project" value="UniProtKB-SubCell"/>
</dbReference>
<feature type="domain" description="C2H2-type" evidence="13">
    <location>
        <begin position="441"/>
        <end position="468"/>
    </location>
</feature>
<feature type="domain" description="C2H2-type" evidence="13">
    <location>
        <begin position="300"/>
        <end position="328"/>
    </location>
</feature>
<dbReference type="SMART" id="SM00868">
    <property type="entry name" value="zf-AD"/>
    <property type="match status" value="1"/>
</dbReference>
<dbReference type="InterPro" id="IPR036236">
    <property type="entry name" value="Znf_C2H2_sf"/>
</dbReference>
<dbReference type="Pfam" id="PF02892">
    <property type="entry name" value="zf-BED"/>
    <property type="match status" value="1"/>
</dbReference>
<organism evidence="15">
    <name type="scientific">Menopon gallinae</name>
    <name type="common">poultry shaft louse</name>
    <dbReference type="NCBI Taxonomy" id="328185"/>
    <lineage>
        <taxon>Eukaryota</taxon>
        <taxon>Metazoa</taxon>
        <taxon>Ecdysozoa</taxon>
        <taxon>Arthropoda</taxon>
        <taxon>Hexapoda</taxon>
        <taxon>Insecta</taxon>
        <taxon>Pterygota</taxon>
        <taxon>Neoptera</taxon>
        <taxon>Paraneoptera</taxon>
        <taxon>Psocodea</taxon>
        <taxon>Troctomorpha</taxon>
        <taxon>Phthiraptera</taxon>
        <taxon>Amblycera</taxon>
        <taxon>Menoponidae</taxon>
        <taxon>Menopon</taxon>
    </lineage>
</organism>
<evidence type="ECO:0000256" key="3">
    <source>
        <dbReference type="ARBA" id="ARBA00022737"/>
    </source>
</evidence>
<keyword evidence="3" id="KW-0677">Repeat</keyword>
<evidence type="ECO:0000256" key="5">
    <source>
        <dbReference type="ARBA" id="ARBA00022833"/>
    </source>
</evidence>
<feature type="domain" description="C2H2-type" evidence="13">
    <location>
        <begin position="357"/>
        <end position="384"/>
    </location>
</feature>
<evidence type="ECO:0000256" key="9">
    <source>
        <dbReference type="ARBA" id="ARBA00023242"/>
    </source>
</evidence>
<evidence type="ECO:0000256" key="4">
    <source>
        <dbReference type="ARBA" id="ARBA00022771"/>
    </source>
</evidence>
<evidence type="ECO:0000259" key="13">
    <source>
        <dbReference type="PROSITE" id="PS50157"/>
    </source>
</evidence>
<evidence type="ECO:0000256" key="10">
    <source>
        <dbReference type="PROSITE-ProRule" id="PRU00042"/>
    </source>
</evidence>
<keyword evidence="5 11" id="KW-0862">Zinc</keyword>
<feature type="domain" description="C2H2-type" evidence="13">
    <location>
        <begin position="385"/>
        <end position="412"/>
    </location>
</feature>
<evidence type="ECO:0000313" key="15">
    <source>
        <dbReference type="EMBL" id="KAL0269296.1"/>
    </source>
</evidence>
<feature type="compositionally biased region" description="Acidic residues" evidence="12">
    <location>
        <begin position="148"/>
        <end position="169"/>
    </location>
</feature>
<keyword evidence="6" id="KW-0805">Transcription regulation</keyword>
<feature type="compositionally biased region" description="Basic and acidic residues" evidence="12">
    <location>
        <begin position="216"/>
        <end position="225"/>
    </location>
</feature>
<dbReference type="PROSITE" id="PS50157">
    <property type="entry name" value="ZINC_FINGER_C2H2_2"/>
    <property type="match status" value="6"/>
</dbReference>
<evidence type="ECO:0000259" key="14">
    <source>
        <dbReference type="PROSITE" id="PS51915"/>
    </source>
</evidence>
<feature type="binding site" evidence="11">
    <location>
        <position position="108"/>
    </location>
    <ligand>
        <name>Zn(2+)</name>
        <dbReference type="ChEBI" id="CHEBI:29105"/>
    </ligand>
</feature>
<evidence type="ECO:0000256" key="8">
    <source>
        <dbReference type="ARBA" id="ARBA00023163"/>
    </source>
</evidence>
<feature type="binding site" evidence="11">
    <location>
        <position position="59"/>
    </location>
    <ligand>
        <name>Zn(2+)</name>
        <dbReference type="ChEBI" id="CHEBI:29105"/>
    </ligand>
</feature>
<evidence type="ECO:0000256" key="12">
    <source>
        <dbReference type="SAM" id="MobiDB-lite"/>
    </source>
</evidence>
<keyword evidence="9" id="KW-0539">Nucleus</keyword>
<dbReference type="Gene3D" id="3.30.160.60">
    <property type="entry name" value="Classic Zinc Finger"/>
    <property type="match status" value="5"/>
</dbReference>
<dbReference type="Pfam" id="PF00096">
    <property type="entry name" value="zf-C2H2"/>
    <property type="match status" value="3"/>
</dbReference>
<comment type="caution">
    <text evidence="15">The sequence shown here is derived from an EMBL/GenBank/DDBJ whole genome shotgun (WGS) entry which is preliminary data.</text>
</comment>
<dbReference type="SMART" id="SM00355">
    <property type="entry name" value="ZnF_C2H2"/>
    <property type="match status" value="6"/>
</dbReference>
<dbReference type="InterPro" id="IPR003656">
    <property type="entry name" value="Znf_BED"/>
</dbReference>
<feature type="region of interest" description="Disordered" evidence="12">
    <location>
        <begin position="265"/>
        <end position="289"/>
    </location>
</feature>
<evidence type="ECO:0000256" key="1">
    <source>
        <dbReference type="ARBA" id="ARBA00004123"/>
    </source>
</evidence>
<sequence>MSQEENKEFEMAVGTSSILESNIMDGGENFYTPMESATEPEPAAETNWNVLKNDTGQLCRSCANSSDYLIPIYEGEGLEHQLEYKIQKHLPIQVSSTDTLPLQLCYQCASTLIAWDSMINSCIEADKKLRAMQEAAEEVKQNQSTEDSQADADNEANAEPEVADSDDEPLIASKSKLLSEKNVVDKEATPLKKKILSKTKSKSVTAKTEKTVQVSKEGDDKERSRPSLGLGIATVDNIVSKAPYHCRLHDSEMGCGKRAFAKRVRDQSKHLPKVNDSKANVNNRKPKKRVNGEDADAKYFTCHLCGKQYGRTTGLSYHLKHVHEGIKEHGCDICGRMFAVKSALQDHRRIHTGERPFVCDTCGKTFRAKASLYIHSKTHTDSFPHPCTYCDKSFRWRQQLLSHVTTHTREKKHFCETCGKGFGVKNDLTRHKMVHSEEKPFLCLKCGLAFAQKRYLKNHNKFRHKDIS</sequence>
<dbReference type="Gene3D" id="3.40.1800.20">
    <property type="match status" value="1"/>
</dbReference>
<keyword evidence="8" id="KW-0804">Transcription</keyword>
<dbReference type="PANTHER" id="PTHR24381">
    <property type="entry name" value="ZINC FINGER PROTEIN"/>
    <property type="match status" value="1"/>
</dbReference>
<feature type="domain" description="ZAD" evidence="14">
    <location>
        <begin position="57"/>
        <end position="132"/>
    </location>
</feature>
<evidence type="ECO:0000256" key="6">
    <source>
        <dbReference type="ARBA" id="ARBA00023015"/>
    </source>
</evidence>
<dbReference type="GO" id="GO:0000977">
    <property type="term" value="F:RNA polymerase II transcription regulatory region sequence-specific DNA binding"/>
    <property type="evidence" value="ECO:0007669"/>
    <property type="project" value="TreeGrafter"/>
</dbReference>
<dbReference type="AlphaFoldDB" id="A0AAW2HHJ0"/>
<accession>A0AAW2HHJ0</accession>
<dbReference type="SUPFAM" id="SSF57716">
    <property type="entry name" value="Glucocorticoid receptor-like (DNA-binding domain)"/>
    <property type="match status" value="1"/>
</dbReference>
<dbReference type="PROSITE" id="PS00028">
    <property type="entry name" value="ZINC_FINGER_C2H2_1"/>
    <property type="match status" value="6"/>
</dbReference>
<dbReference type="PANTHER" id="PTHR24381:SF393">
    <property type="entry name" value="CHROMATIN-LINKED ADAPTOR FOR MSL PROTEINS, ISOFORM B"/>
    <property type="match status" value="1"/>
</dbReference>